<reference evidence="1 2" key="1">
    <citation type="submission" date="2017-10" db="EMBL/GenBank/DDBJ databases">
        <title>Sequencing the genomes of 1000 actinobacteria strains.</title>
        <authorList>
            <person name="Klenk H.-P."/>
        </authorList>
    </citation>
    <scope>NUCLEOTIDE SEQUENCE [LARGE SCALE GENOMIC DNA]</scope>
    <source>
        <strain evidence="1 2">DSM 15597</strain>
    </source>
</reference>
<dbReference type="Pfam" id="PF21853">
    <property type="entry name" value="DUF6912"/>
    <property type="match status" value="1"/>
</dbReference>
<protein>
    <submittedName>
        <fullName evidence="1">Uncharacterized protein</fullName>
    </submittedName>
</protein>
<dbReference type="RefSeq" id="WP_098459918.1">
    <property type="nucleotide sequence ID" value="NZ_PDJC01000001.1"/>
</dbReference>
<evidence type="ECO:0000313" key="2">
    <source>
        <dbReference type="Proteomes" id="UP000226079"/>
    </source>
</evidence>
<keyword evidence="2" id="KW-1185">Reference proteome</keyword>
<proteinExistence type="predicted"/>
<dbReference type="InterPro" id="IPR054206">
    <property type="entry name" value="DUF6912"/>
</dbReference>
<dbReference type="Proteomes" id="UP000226079">
    <property type="component" value="Unassembled WGS sequence"/>
</dbReference>
<organism evidence="1 2">
    <name type="scientific">Propionicimonas paludicola</name>
    <dbReference type="NCBI Taxonomy" id="185243"/>
    <lineage>
        <taxon>Bacteria</taxon>
        <taxon>Bacillati</taxon>
        <taxon>Actinomycetota</taxon>
        <taxon>Actinomycetes</taxon>
        <taxon>Propionibacteriales</taxon>
        <taxon>Nocardioidaceae</taxon>
        <taxon>Propionicimonas</taxon>
    </lineage>
</organism>
<name>A0A2A9CQB6_9ACTN</name>
<dbReference type="AlphaFoldDB" id="A0A2A9CQB6"/>
<comment type="caution">
    <text evidence="1">The sequence shown here is derived from an EMBL/GenBank/DDBJ whole genome shotgun (WGS) entry which is preliminary data.</text>
</comment>
<dbReference type="OrthoDB" id="3730240at2"/>
<accession>A0A2A9CQB6</accession>
<gene>
    <name evidence="1" type="ORF">ATK74_0908</name>
</gene>
<dbReference type="EMBL" id="PDJC01000001">
    <property type="protein sequence ID" value="PFG16371.1"/>
    <property type="molecule type" value="Genomic_DNA"/>
</dbReference>
<sequence length="153" mass="15668">MSLLFVPVTPAELAAWAGDGRLDQPRPAFSATAGLRAAFDTSDDEDAEHIALLVASVAGLAAHGVRLIAVVEGSGEPSGDPDFGELRVAGLAYSAVEAIFADDAAEPTLPAAAEAARGLSLAQAWEDPAVVALLENADLLWHGAAEWGALIQK</sequence>
<evidence type="ECO:0000313" key="1">
    <source>
        <dbReference type="EMBL" id="PFG16371.1"/>
    </source>
</evidence>